<evidence type="ECO:0000313" key="1">
    <source>
        <dbReference type="Proteomes" id="UP000887565"/>
    </source>
</evidence>
<dbReference type="AlphaFoldDB" id="A0A915HT21"/>
<name>A0A915HT21_ROMCU</name>
<organism evidence="1 2">
    <name type="scientific">Romanomermis culicivorax</name>
    <name type="common">Nematode worm</name>
    <dbReference type="NCBI Taxonomy" id="13658"/>
    <lineage>
        <taxon>Eukaryota</taxon>
        <taxon>Metazoa</taxon>
        <taxon>Ecdysozoa</taxon>
        <taxon>Nematoda</taxon>
        <taxon>Enoplea</taxon>
        <taxon>Dorylaimia</taxon>
        <taxon>Mermithida</taxon>
        <taxon>Mermithoidea</taxon>
        <taxon>Mermithidae</taxon>
        <taxon>Romanomermis</taxon>
    </lineage>
</organism>
<dbReference type="WBParaSite" id="nRc.2.0.1.t04537-RA">
    <property type="protein sequence ID" value="nRc.2.0.1.t04537-RA"/>
    <property type="gene ID" value="nRc.2.0.1.g04537"/>
</dbReference>
<dbReference type="Proteomes" id="UP000887565">
    <property type="component" value="Unplaced"/>
</dbReference>
<proteinExistence type="predicted"/>
<accession>A0A915HT21</accession>
<protein>
    <submittedName>
        <fullName evidence="2">Uncharacterized protein</fullName>
    </submittedName>
</protein>
<keyword evidence="1" id="KW-1185">Reference proteome</keyword>
<reference evidence="2" key="1">
    <citation type="submission" date="2022-11" db="UniProtKB">
        <authorList>
            <consortium name="WormBaseParasite"/>
        </authorList>
    </citation>
    <scope>IDENTIFICATION</scope>
</reference>
<sequence length="115" mass="12674">MNCRLSDSGLFYKLCESLQLKEPCFTPRDVIQTKIQQMIFQQEIKKICSCSSTSSRISSGDMPSVVGVTVCGSLSSTVLLPHNLRTISILLLVAKITQISCLSSELISFRLISDI</sequence>
<evidence type="ECO:0000313" key="2">
    <source>
        <dbReference type="WBParaSite" id="nRc.2.0.1.t04537-RA"/>
    </source>
</evidence>